<dbReference type="EMBL" id="GAMC01009979">
    <property type="protein sequence ID" value="JAB96576.1"/>
    <property type="molecule type" value="mRNA"/>
</dbReference>
<dbReference type="OrthoDB" id="1933717at2759"/>
<dbReference type="EMBL" id="GAMC01009978">
    <property type="protein sequence ID" value="JAB96577.1"/>
    <property type="molecule type" value="mRNA"/>
</dbReference>
<dbReference type="GO" id="GO:0016616">
    <property type="term" value="F:oxidoreductase activity, acting on the CH-OH group of donors, NAD or NADP as acceptor"/>
    <property type="evidence" value="ECO:0007669"/>
    <property type="project" value="UniProtKB-ARBA"/>
</dbReference>
<evidence type="ECO:0000256" key="2">
    <source>
        <dbReference type="ARBA" id="ARBA00023002"/>
    </source>
</evidence>
<proteinExistence type="evidence at transcript level"/>
<dbReference type="Proteomes" id="UP000606786">
    <property type="component" value="Unassembled WGS sequence"/>
</dbReference>
<dbReference type="Pfam" id="PF00106">
    <property type="entry name" value="adh_short"/>
    <property type="match status" value="1"/>
</dbReference>
<evidence type="ECO:0000313" key="5">
    <source>
        <dbReference type="EMBL" id="JAB96577.1"/>
    </source>
</evidence>
<organism evidence="5">
    <name type="scientific">Ceratitis capitata</name>
    <name type="common">Mediterranean fruit fly</name>
    <name type="synonym">Tephritis capitata</name>
    <dbReference type="NCBI Taxonomy" id="7213"/>
    <lineage>
        <taxon>Eukaryota</taxon>
        <taxon>Metazoa</taxon>
        <taxon>Ecdysozoa</taxon>
        <taxon>Arthropoda</taxon>
        <taxon>Hexapoda</taxon>
        <taxon>Insecta</taxon>
        <taxon>Pterygota</taxon>
        <taxon>Neoptera</taxon>
        <taxon>Endopterygota</taxon>
        <taxon>Diptera</taxon>
        <taxon>Brachycera</taxon>
        <taxon>Muscomorpha</taxon>
        <taxon>Tephritoidea</taxon>
        <taxon>Tephritidae</taxon>
        <taxon>Ceratitis</taxon>
        <taxon>Ceratitis</taxon>
    </lineage>
</organism>
<dbReference type="EMBL" id="CAJHJT010000034">
    <property type="protein sequence ID" value="CAD7005942.1"/>
    <property type="molecule type" value="Genomic_DNA"/>
</dbReference>
<dbReference type="PRINTS" id="PR00080">
    <property type="entry name" value="SDRFAMILY"/>
</dbReference>
<reference evidence="5" key="2">
    <citation type="journal article" date="2014" name="BMC Genomics">
        <title>A genomic perspective to assessing quality of mass-reared SIT flies used in Mediterranean fruit fly (Ceratitis capitata) eradication in California.</title>
        <authorList>
            <person name="Calla B."/>
            <person name="Hall B."/>
            <person name="Hou S."/>
            <person name="Geib S.M."/>
        </authorList>
    </citation>
    <scope>NUCLEOTIDE SEQUENCE</scope>
</reference>
<evidence type="ECO:0000313" key="4">
    <source>
        <dbReference type="EMBL" id="CAD7005942.1"/>
    </source>
</evidence>
<evidence type="ECO:0000256" key="3">
    <source>
        <dbReference type="RuleBase" id="RU000363"/>
    </source>
</evidence>
<dbReference type="Gene3D" id="3.40.50.720">
    <property type="entry name" value="NAD(P)-binding Rossmann-like Domain"/>
    <property type="match status" value="1"/>
</dbReference>
<comment type="similarity">
    <text evidence="1 3">Belongs to the short-chain dehydrogenases/reductases (SDR) family.</text>
</comment>
<reference evidence="5" key="1">
    <citation type="submission" date="2013-07" db="EMBL/GenBank/DDBJ databases">
        <authorList>
            <person name="Geib S."/>
        </authorList>
    </citation>
    <scope>NUCLEOTIDE SEQUENCE</scope>
</reference>
<dbReference type="PRINTS" id="PR00081">
    <property type="entry name" value="GDHRDH"/>
</dbReference>
<gene>
    <name evidence="5" type="primary">DHR11</name>
    <name evidence="4" type="ORF">CCAP1982_LOCUS14280</name>
</gene>
<evidence type="ECO:0000256" key="1">
    <source>
        <dbReference type="ARBA" id="ARBA00006484"/>
    </source>
</evidence>
<reference evidence="4" key="3">
    <citation type="submission" date="2020-11" db="EMBL/GenBank/DDBJ databases">
        <authorList>
            <person name="Whitehead M."/>
        </authorList>
    </citation>
    <scope>NUCLEOTIDE SEQUENCE</scope>
    <source>
        <strain evidence="4">EGII</strain>
    </source>
</reference>
<dbReference type="SUPFAM" id="SSF51735">
    <property type="entry name" value="NAD(P)-binding Rossmann-fold domains"/>
    <property type="match status" value="1"/>
</dbReference>
<dbReference type="InterPro" id="IPR002347">
    <property type="entry name" value="SDR_fam"/>
</dbReference>
<dbReference type="FunFam" id="3.40.50.720:FF:000047">
    <property type="entry name" value="NADP-dependent L-serine/L-allo-threonine dehydrogenase"/>
    <property type="match status" value="1"/>
</dbReference>
<evidence type="ECO:0000313" key="6">
    <source>
        <dbReference type="Proteomes" id="UP000606786"/>
    </source>
</evidence>
<accession>W8BD34</accession>
<dbReference type="AlphaFoldDB" id="W8BD34"/>
<dbReference type="PANTHER" id="PTHR43115">
    <property type="entry name" value="DEHYDROGENASE/REDUCTASE SDR FAMILY MEMBER 11"/>
    <property type="match status" value="1"/>
</dbReference>
<protein>
    <submittedName>
        <fullName evidence="4">(Mediterranean fruit fly) hypothetical protein</fullName>
    </submittedName>
    <submittedName>
        <fullName evidence="5">Dehydrogenase/reductase SDR family member 11</fullName>
    </submittedName>
</protein>
<dbReference type="PANTHER" id="PTHR43115:SF4">
    <property type="entry name" value="DEHYDROGENASE_REDUCTASE SDR FAMILY MEMBER 11"/>
    <property type="match status" value="1"/>
</dbReference>
<dbReference type="KEGG" id="ccat:101455434"/>
<dbReference type="EMBL" id="GAMC01009977">
    <property type="protein sequence ID" value="JAB96578.1"/>
    <property type="molecule type" value="mRNA"/>
</dbReference>
<sequence>MSLERWSNCTAVVTGASSGIGVAIVKELLDANSTIRVAGLARRLERMEEFQKILPDDQQKRFHPIACDVSSLESVNTAFDWIIKNLSGVDILVNNAGIFNAGQATSMNPLELQQVMQTNVMGVVFCTQRAFQSMKDRSVDGHVVIVNSIMGHTIPTLDAQTAPSSNLYAPSKYALTALTEIYRQEFRGLGTRVKITSISPGLTDTDIVAERSRGGKKPILQPEDISRCVAFTLSTPAHMQIHEMIVKPVLGE</sequence>
<dbReference type="InterPro" id="IPR036291">
    <property type="entry name" value="NAD(P)-bd_dom_sf"/>
</dbReference>
<keyword evidence="6" id="KW-1185">Reference proteome</keyword>
<name>W8BD34_CERCA</name>
<dbReference type="GeneID" id="101455434"/>
<keyword evidence="2" id="KW-0560">Oxidoreductase</keyword>